<keyword evidence="2" id="KW-1185">Reference proteome</keyword>
<name>A0A1I4DD65_9RHOB</name>
<reference evidence="2" key="1">
    <citation type="submission" date="2016-10" db="EMBL/GenBank/DDBJ databases">
        <authorList>
            <person name="Varghese N."/>
            <person name="Submissions S."/>
        </authorList>
    </citation>
    <scope>NUCLEOTIDE SEQUENCE [LARGE SCALE GENOMIC DNA]</scope>
    <source>
        <strain evidence="2">DSM 28453</strain>
    </source>
</reference>
<dbReference type="EMBL" id="FOSZ01000003">
    <property type="protein sequence ID" value="SFK90859.1"/>
    <property type="molecule type" value="Genomic_DNA"/>
</dbReference>
<dbReference type="InterPro" id="IPR036679">
    <property type="entry name" value="FlgN-like_sf"/>
</dbReference>
<sequence length="119" mass="13582">MFLSKQSNLIEDIDALMDEERAVLKSGELHRLPDLLNRKEALFEKLKAHEGATEEELRSLREKSTRNQPLLEAAMSAVRAVGDRMKDLSRVRNSLETYNQKGQRYAVSMTSGGTFEKRT</sequence>
<proteinExistence type="predicted"/>
<accession>A0A1I4DD65</accession>
<dbReference type="STRING" id="1280847.SAMN04488036_10357"/>
<dbReference type="AlphaFoldDB" id="A0A1I4DD65"/>
<dbReference type="SUPFAM" id="SSF140566">
    <property type="entry name" value="FlgN-like"/>
    <property type="match status" value="1"/>
</dbReference>
<evidence type="ECO:0000313" key="2">
    <source>
        <dbReference type="Proteomes" id="UP000198851"/>
    </source>
</evidence>
<dbReference type="OrthoDB" id="7862860at2"/>
<protein>
    <recommendedName>
        <fullName evidence="3">FlgN protein</fullName>
    </recommendedName>
</protein>
<organism evidence="1 2">
    <name type="scientific">Shimia haliotis</name>
    <dbReference type="NCBI Taxonomy" id="1280847"/>
    <lineage>
        <taxon>Bacteria</taxon>
        <taxon>Pseudomonadati</taxon>
        <taxon>Pseudomonadota</taxon>
        <taxon>Alphaproteobacteria</taxon>
        <taxon>Rhodobacterales</taxon>
        <taxon>Roseobacteraceae</taxon>
    </lineage>
</organism>
<dbReference type="Proteomes" id="UP000198851">
    <property type="component" value="Unassembled WGS sequence"/>
</dbReference>
<dbReference type="GO" id="GO:0044780">
    <property type="term" value="P:bacterial-type flagellum assembly"/>
    <property type="evidence" value="ECO:0007669"/>
    <property type="project" value="InterPro"/>
</dbReference>
<dbReference type="RefSeq" id="WP_093322961.1">
    <property type="nucleotide sequence ID" value="NZ_FOSZ01000003.1"/>
</dbReference>
<gene>
    <name evidence="1" type="ORF">SAMN04488036_10357</name>
</gene>
<evidence type="ECO:0000313" key="1">
    <source>
        <dbReference type="EMBL" id="SFK90859.1"/>
    </source>
</evidence>
<dbReference type="Gene3D" id="1.20.58.300">
    <property type="entry name" value="FlgN-like"/>
    <property type="match status" value="1"/>
</dbReference>
<evidence type="ECO:0008006" key="3">
    <source>
        <dbReference type="Google" id="ProtNLM"/>
    </source>
</evidence>